<evidence type="ECO:0000256" key="1">
    <source>
        <dbReference type="SAM" id="Phobius"/>
    </source>
</evidence>
<dbReference type="InterPro" id="IPR032145">
    <property type="entry name" value="DUF4818"/>
</dbReference>
<name>A0AAV8XJT7_9CUCU</name>
<organism evidence="2 3">
    <name type="scientific">Aromia moschata</name>
    <dbReference type="NCBI Taxonomy" id="1265417"/>
    <lineage>
        <taxon>Eukaryota</taxon>
        <taxon>Metazoa</taxon>
        <taxon>Ecdysozoa</taxon>
        <taxon>Arthropoda</taxon>
        <taxon>Hexapoda</taxon>
        <taxon>Insecta</taxon>
        <taxon>Pterygota</taxon>
        <taxon>Neoptera</taxon>
        <taxon>Endopterygota</taxon>
        <taxon>Coleoptera</taxon>
        <taxon>Polyphaga</taxon>
        <taxon>Cucujiformia</taxon>
        <taxon>Chrysomeloidea</taxon>
        <taxon>Cerambycidae</taxon>
        <taxon>Cerambycinae</taxon>
        <taxon>Callichromatini</taxon>
        <taxon>Aromia</taxon>
    </lineage>
</organism>
<evidence type="ECO:0000313" key="3">
    <source>
        <dbReference type="Proteomes" id="UP001162162"/>
    </source>
</evidence>
<keyword evidence="1" id="KW-1133">Transmembrane helix</keyword>
<keyword evidence="1" id="KW-0472">Membrane</keyword>
<comment type="caution">
    <text evidence="2">The sequence shown here is derived from an EMBL/GenBank/DDBJ whole genome shotgun (WGS) entry which is preliminary data.</text>
</comment>
<dbReference type="Proteomes" id="UP001162162">
    <property type="component" value="Unassembled WGS sequence"/>
</dbReference>
<gene>
    <name evidence="2" type="ORF">NQ318_015200</name>
</gene>
<keyword evidence="3" id="KW-1185">Reference proteome</keyword>
<feature type="transmembrane region" description="Helical" evidence="1">
    <location>
        <begin position="93"/>
        <end position="110"/>
    </location>
</feature>
<feature type="transmembrane region" description="Helical" evidence="1">
    <location>
        <begin position="62"/>
        <end position="81"/>
    </location>
</feature>
<reference evidence="2" key="1">
    <citation type="journal article" date="2023" name="Insect Mol. Biol.">
        <title>Genome sequencing provides insights into the evolution of gene families encoding plant cell wall-degrading enzymes in longhorned beetles.</title>
        <authorList>
            <person name="Shin N.R."/>
            <person name="Okamura Y."/>
            <person name="Kirsch R."/>
            <person name="Pauchet Y."/>
        </authorList>
    </citation>
    <scope>NUCLEOTIDE SEQUENCE</scope>
    <source>
        <strain evidence="2">AMC_N1</strain>
    </source>
</reference>
<dbReference type="AlphaFoldDB" id="A0AAV8XJT7"/>
<evidence type="ECO:0000313" key="2">
    <source>
        <dbReference type="EMBL" id="KAJ8939242.1"/>
    </source>
</evidence>
<proteinExistence type="predicted"/>
<protein>
    <submittedName>
        <fullName evidence="2">Uncharacterized protein</fullName>
    </submittedName>
</protein>
<accession>A0AAV8XJT7</accession>
<dbReference type="Pfam" id="PF16089">
    <property type="entry name" value="DUF4818"/>
    <property type="match status" value="1"/>
</dbReference>
<dbReference type="EMBL" id="JAPWTK010000499">
    <property type="protein sequence ID" value="KAJ8939242.1"/>
    <property type="molecule type" value="Genomic_DNA"/>
</dbReference>
<sequence>MTTVLLHSGLTRTPAISVSSPMSKSILHGQNHSSWESSCPLPSLTGYCVRVNKFFREPSDVGTGPLVATYVFIFSVFLLLWDIRLYPKSLRKLGRLCQCFIEFVIAAFLFENILMDFWFPLEIGVLALPQKAAGLIEDLLATGSWNCPTSLCDGLRSEQTGYVLSYLLSFFFLFAVLQATRAIDLRELE</sequence>
<keyword evidence="1" id="KW-0812">Transmembrane</keyword>
<feature type="transmembrane region" description="Helical" evidence="1">
    <location>
        <begin position="163"/>
        <end position="183"/>
    </location>
</feature>